<name>A0AAW2YEM4_9LAMI</name>
<dbReference type="AlphaFoldDB" id="A0AAW2YEM4"/>
<proteinExistence type="predicted"/>
<organism evidence="1">
    <name type="scientific">Sesamum latifolium</name>
    <dbReference type="NCBI Taxonomy" id="2727402"/>
    <lineage>
        <taxon>Eukaryota</taxon>
        <taxon>Viridiplantae</taxon>
        <taxon>Streptophyta</taxon>
        <taxon>Embryophyta</taxon>
        <taxon>Tracheophyta</taxon>
        <taxon>Spermatophyta</taxon>
        <taxon>Magnoliopsida</taxon>
        <taxon>eudicotyledons</taxon>
        <taxon>Gunneridae</taxon>
        <taxon>Pentapetalae</taxon>
        <taxon>asterids</taxon>
        <taxon>lamiids</taxon>
        <taxon>Lamiales</taxon>
        <taxon>Pedaliaceae</taxon>
        <taxon>Sesamum</taxon>
    </lineage>
</organism>
<protein>
    <submittedName>
        <fullName evidence="1">Uncharacterized protein</fullName>
    </submittedName>
</protein>
<comment type="caution">
    <text evidence="1">The sequence shown here is derived from an EMBL/GenBank/DDBJ whole genome shotgun (WGS) entry which is preliminary data.</text>
</comment>
<accession>A0AAW2YEM4</accession>
<sequence>MYMNALDMYEAAYLEQSTVAEKENDKEIPQFHGRDFASSGLGFIFLTALLRQWQAVYRSAGALAMDANPDTPEQQEDDGFPLLLLRFLTMSLHVTTASEACASKRTIIKVAAMKRTQYLKMVQWLKV</sequence>
<reference evidence="1" key="2">
    <citation type="journal article" date="2024" name="Plant">
        <title>Genomic evolution and insights into agronomic trait innovations of Sesamum species.</title>
        <authorList>
            <person name="Miao H."/>
            <person name="Wang L."/>
            <person name="Qu L."/>
            <person name="Liu H."/>
            <person name="Sun Y."/>
            <person name="Le M."/>
            <person name="Wang Q."/>
            <person name="Wei S."/>
            <person name="Zheng Y."/>
            <person name="Lin W."/>
            <person name="Duan Y."/>
            <person name="Cao H."/>
            <person name="Xiong S."/>
            <person name="Wang X."/>
            <person name="Wei L."/>
            <person name="Li C."/>
            <person name="Ma Q."/>
            <person name="Ju M."/>
            <person name="Zhao R."/>
            <person name="Li G."/>
            <person name="Mu C."/>
            <person name="Tian Q."/>
            <person name="Mei H."/>
            <person name="Zhang T."/>
            <person name="Gao T."/>
            <person name="Zhang H."/>
        </authorList>
    </citation>
    <scope>NUCLEOTIDE SEQUENCE</scope>
    <source>
        <strain evidence="1">KEN1</strain>
    </source>
</reference>
<reference evidence="1" key="1">
    <citation type="submission" date="2020-06" db="EMBL/GenBank/DDBJ databases">
        <authorList>
            <person name="Li T."/>
            <person name="Hu X."/>
            <person name="Zhang T."/>
            <person name="Song X."/>
            <person name="Zhang H."/>
            <person name="Dai N."/>
            <person name="Sheng W."/>
            <person name="Hou X."/>
            <person name="Wei L."/>
        </authorList>
    </citation>
    <scope>NUCLEOTIDE SEQUENCE</scope>
    <source>
        <strain evidence="1">KEN1</strain>
        <tissue evidence="1">Leaf</tissue>
    </source>
</reference>
<dbReference type="EMBL" id="JACGWN010000001">
    <property type="protein sequence ID" value="KAL0464351.1"/>
    <property type="molecule type" value="Genomic_DNA"/>
</dbReference>
<gene>
    <name evidence="1" type="ORF">Slati_0322700</name>
</gene>
<evidence type="ECO:0000313" key="1">
    <source>
        <dbReference type="EMBL" id="KAL0464351.1"/>
    </source>
</evidence>